<evidence type="ECO:0000313" key="1">
    <source>
        <dbReference type="EMBL" id="GBM78958.1"/>
    </source>
</evidence>
<gene>
    <name evidence="1" type="ORF">AVEN_154257_1</name>
</gene>
<comment type="caution">
    <text evidence="1">The sequence shown here is derived from an EMBL/GenBank/DDBJ whole genome shotgun (WGS) entry which is preliminary data.</text>
</comment>
<accession>A0A4Y2IMD2</accession>
<proteinExistence type="predicted"/>
<dbReference type="Proteomes" id="UP000499080">
    <property type="component" value="Unassembled WGS sequence"/>
</dbReference>
<reference evidence="1 2" key="1">
    <citation type="journal article" date="2019" name="Sci. Rep.">
        <title>Orb-weaving spider Araneus ventricosus genome elucidates the spidroin gene catalogue.</title>
        <authorList>
            <person name="Kono N."/>
            <person name="Nakamura H."/>
            <person name="Ohtoshi R."/>
            <person name="Moran D.A.P."/>
            <person name="Shinohara A."/>
            <person name="Yoshida Y."/>
            <person name="Fujiwara M."/>
            <person name="Mori M."/>
            <person name="Tomita M."/>
            <person name="Arakawa K."/>
        </authorList>
    </citation>
    <scope>NUCLEOTIDE SEQUENCE [LARGE SCALE GENOMIC DNA]</scope>
</reference>
<keyword evidence="2" id="KW-1185">Reference proteome</keyword>
<organism evidence="1 2">
    <name type="scientific">Araneus ventricosus</name>
    <name type="common">Orbweaver spider</name>
    <name type="synonym">Epeira ventricosa</name>
    <dbReference type="NCBI Taxonomy" id="182803"/>
    <lineage>
        <taxon>Eukaryota</taxon>
        <taxon>Metazoa</taxon>
        <taxon>Ecdysozoa</taxon>
        <taxon>Arthropoda</taxon>
        <taxon>Chelicerata</taxon>
        <taxon>Arachnida</taxon>
        <taxon>Araneae</taxon>
        <taxon>Araneomorphae</taxon>
        <taxon>Entelegynae</taxon>
        <taxon>Araneoidea</taxon>
        <taxon>Araneidae</taxon>
        <taxon>Araneus</taxon>
    </lineage>
</organism>
<dbReference type="AlphaFoldDB" id="A0A4Y2IMD2"/>
<name>A0A4Y2IMD2_ARAVE</name>
<sequence>MSSRRTQYWPVSPEILLGSQNIPMHCLYTGATLDLYLRCSEVKLINKRCYTSPLILVLDSWTWLEVREQMLLEPPHYASYKFNRDVFWMKQTVFQYLAEMFHVE</sequence>
<evidence type="ECO:0000313" key="2">
    <source>
        <dbReference type="Proteomes" id="UP000499080"/>
    </source>
</evidence>
<protein>
    <submittedName>
        <fullName evidence="1">Uncharacterized protein</fullName>
    </submittedName>
</protein>
<dbReference type="EMBL" id="BGPR01186626">
    <property type="protein sequence ID" value="GBM78958.1"/>
    <property type="molecule type" value="Genomic_DNA"/>
</dbReference>